<reference evidence="1" key="1">
    <citation type="submission" date="2021-08" db="EMBL/GenBank/DDBJ databases">
        <title>The first chromosome-level gecko genome reveals the dynamic sex chromosomes of Neotropical dwarf geckos (Sphaerodactylidae: Sphaerodactylus).</title>
        <authorList>
            <person name="Pinto B.J."/>
            <person name="Keating S.E."/>
            <person name="Gamble T."/>
        </authorList>
    </citation>
    <scope>NUCLEOTIDE SEQUENCE</scope>
    <source>
        <strain evidence="1">TG3544</strain>
    </source>
</reference>
<accession>A0ACB8F6Y8</accession>
<proteinExistence type="predicted"/>
<keyword evidence="2" id="KW-1185">Reference proteome</keyword>
<organism evidence="1 2">
    <name type="scientific">Sphaerodactylus townsendi</name>
    <dbReference type="NCBI Taxonomy" id="933632"/>
    <lineage>
        <taxon>Eukaryota</taxon>
        <taxon>Metazoa</taxon>
        <taxon>Chordata</taxon>
        <taxon>Craniata</taxon>
        <taxon>Vertebrata</taxon>
        <taxon>Euteleostomi</taxon>
        <taxon>Lepidosauria</taxon>
        <taxon>Squamata</taxon>
        <taxon>Bifurcata</taxon>
        <taxon>Gekkota</taxon>
        <taxon>Sphaerodactylidae</taxon>
        <taxon>Sphaerodactylus</taxon>
    </lineage>
</organism>
<protein>
    <submittedName>
        <fullName evidence="1">Uncharacterized protein</fullName>
    </submittedName>
</protein>
<dbReference type="EMBL" id="CM037618">
    <property type="protein sequence ID" value="KAH8001013.1"/>
    <property type="molecule type" value="Genomic_DNA"/>
</dbReference>
<evidence type="ECO:0000313" key="1">
    <source>
        <dbReference type="EMBL" id="KAH8001013.1"/>
    </source>
</evidence>
<evidence type="ECO:0000313" key="2">
    <source>
        <dbReference type="Proteomes" id="UP000827872"/>
    </source>
</evidence>
<dbReference type="Proteomes" id="UP000827872">
    <property type="component" value="Linkage Group LG05"/>
</dbReference>
<name>A0ACB8F6Y8_9SAUR</name>
<gene>
    <name evidence="1" type="ORF">K3G42_030333</name>
</gene>
<sequence length="129" mass="14518">MTKMKFEDFDMTEDGLGMNFVPKFITCKIEDPSSCEEHSSGTCTVQMNMENEENKIKMSPATEGCDQKVDSDQARRDHESMCQMANCKFAENIKSMEFPLLGNLGPLVNFKTTICKAKHPEMMVSAIMA</sequence>
<comment type="caution">
    <text evidence="1">The sequence shown here is derived from an EMBL/GenBank/DDBJ whole genome shotgun (WGS) entry which is preliminary data.</text>
</comment>